<keyword evidence="4" id="KW-0378">Hydrolase</keyword>
<dbReference type="GO" id="GO:0000049">
    <property type="term" value="F:tRNA binding"/>
    <property type="evidence" value="ECO:0007669"/>
    <property type="project" value="InterPro"/>
</dbReference>
<dbReference type="AlphaFoldDB" id="A0A6J7FS48"/>
<accession>A0A6J7FS48</accession>
<reference evidence="6" key="1">
    <citation type="submission" date="2020-05" db="EMBL/GenBank/DDBJ databases">
        <authorList>
            <person name="Chiriac C."/>
            <person name="Salcher M."/>
            <person name="Ghai R."/>
            <person name="Kavagutti S V."/>
        </authorList>
    </citation>
    <scope>NUCLEOTIDE SEQUENCE</scope>
</reference>
<evidence type="ECO:0000313" key="7">
    <source>
        <dbReference type="EMBL" id="CAB4980578.1"/>
    </source>
</evidence>
<keyword evidence="3" id="KW-0255">Endonuclease</keyword>
<gene>
    <name evidence="6" type="ORF">UFOPK3587_00342</name>
    <name evidence="7" type="ORF">UFOPK3984_00365</name>
    <name evidence="8" type="ORF">UFOPK4114_00373</name>
</gene>
<proteinExistence type="inferred from homology"/>
<evidence type="ECO:0000313" key="6">
    <source>
        <dbReference type="EMBL" id="CAB4898622.1"/>
    </source>
</evidence>
<dbReference type="Pfam" id="PF00825">
    <property type="entry name" value="Ribonuclease_P"/>
    <property type="match status" value="1"/>
</dbReference>
<dbReference type="EMBL" id="CAFBOP010000008">
    <property type="protein sequence ID" value="CAB4980578.1"/>
    <property type="molecule type" value="Genomic_DNA"/>
</dbReference>
<evidence type="ECO:0000313" key="8">
    <source>
        <dbReference type="EMBL" id="CAB5013118.1"/>
    </source>
</evidence>
<evidence type="ECO:0000256" key="4">
    <source>
        <dbReference type="ARBA" id="ARBA00022801"/>
    </source>
</evidence>
<protein>
    <submittedName>
        <fullName evidence="6">Unannotated protein</fullName>
    </submittedName>
</protein>
<evidence type="ECO:0000256" key="1">
    <source>
        <dbReference type="ARBA" id="ARBA00022694"/>
    </source>
</evidence>
<dbReference type="SUPFAM" id="SSF54211">
    <property type="entry name" value="Ribosomal protein S5 domain 2-like"/>
    <property type="match status" value="1"/>
</dbReference>
<keyword evidence="5" id="KW-0694">RNA-binding</keyword>
<evidence type="ECO:0000256" key="2">
    <source>
        <dbReference type="ARBA" id="ARBA00022722"/>
    </source>
</evidence>
<dbReference type="EMBL" id="CAFBPP010000008">
    <property type="protein sequence ID" value="CAB5013118.1"/>
    <property type="molecule type" value="Genomic_DNA"/>
</dbReference>
<dbReference type="GO" id="GO:0042781">
    <property type="term" value="F:3'-tRNA processing endoribonuclease activity"/>
    <property type="evidence" value="ECO:0007669"/>
    <property type="project" value="TreeGrafter"/>
</dbReference>
<dbReference type="PANTHER" id="PTHR33992">
    <property type="entry name" value="RIBONUCLEASE P PROTEIN COMPONENT"/>
    <property type="match status" value="1"/>
</dbReference>
<sequence>MLPRNARLTSPEEFARATKSGLRYAGSSLVVYLYQSQTLEPARCGLIVSKSVGGSVVRHKIARLIRHALRDHLSQLPEGALLVVRALPTATTSEIRDELTKTLGKLIVKNLAKK</sequence>
<dbReference type="GO" id="GO:0030677">
    <property type="term" value="C:ribonuclease P complex"/>
    <property type="evidence" value="ECO:0007669"/>
    <property type="project" value="TreeGrafter"/>
</dbReference>
<organism evidence="6">
    <name type="scientific">freshwater metagenome</name>
    <dbReference type="NCBI Taxonomy" id="449393"/>
    <lineage>
        <taxon>unclassified sequences</taxon>
        <taxon>metagenomes</taxon>
        <taxon>ecological metagenomes</taxon>
    </lineage>
</organism>
<dbReference type="InterPro" id="IPR000100">
    <property type="entry name" value="RNase_P"/>
</dbReference>
<dbReference type="HAMAP" id="MF_00227">
    <property type="entry name" value="RNase_P"/>
    <property type="match status" value="1"/>
</dbReference>
<keyword evidence="1" id="KW-0819">tRNA processing</keyword>
<evidence type="ECO:0000256" key="5">
    <source>
        <dbReference type="ARBA" id="ARBA00022884"/>
    </source>
</evidence>
<name>A0A6J7FS48_9ZZZZ</name>
<dbReference type="NCBIfam" id="TIGR00188">
    <property type="entry name" value="rnpA"/>
    <property type="match status" value="1"/>
</dbReference>
<dbReference type="GO" id="GO:0004526">
    <property type="term" value="F:ribonuclease P activity"/>
    <property type="evidence" value="ECO:0007669"/>
    <property type="project" value="InterPro"/>
</dbReference>
<dbReference type="EMBL" id="CAFBMN010000009">
    <property type="protein sequence ID" value="CAB4898622.1"/>
    <property type="molecule type" value="Genomic_DNA"/>
</dbReference>
<dbReference type="InterPro" id="IPR014721">
    <property type="entry name" value="Ribsml_uS5_D2-typ_fold_subgr"/>
</dbReference>
<dbReference type="Gene3D" id="3.30.230.10">
    <property type="match status" value="1"/>
</dbReference>
<dbReference type="PANTHER" id="PTHR33992:SF1">
    <property type="entry name" value="RIBONUCLEASE P PROTEIN COMPONENT"/>
    <property type="match status" value="1"/>
</dbReference>
<evidence type="ECO:0000256" key="3">
    <source>
        <dbReference type="ARBA" id="ARBA00022759"/>
    </source>
</evidence>
<keyword evidence="2" id="KW-0540">Nuclease</keyword>
<dbReference type="InterPro" id="IPR020568">
    <property type="entry name" value="Ribosomal_Su5_D2-typ_SF"/>
</dbReference>